<reference evidence="2 3" key="1">
    <citation type="submission" date="2024-01" db="EMBL/GenBank/DDBJ databases">
        <title>A telomere-to-telomere, gap-free genome of sweet tea (Lithocarpus litseifolius).</title>
        <authorList>
            <person name="Zhou J."/>
        </authorList>
    </citation>
    <scope>NUCLEOTIDE SEQUENCE [LARGE SCALE GENOMIC DNA]</scope>
    <source>
        <strain evidence="2">Zhou-2022a</strain>
        <tissue evidence="2">Leaf</tissue>
    </source>
</reference>
<accession>A0AAW2CA79</accession>
<keyword evidence="3" id="KW-1185">Reference proteome</keyword>
<feature type="compositionally biased region" description="Low complexity" evidence="1">
    <location>
        <begin position="24"/>
        <end position="46"/>
    </location>
</feature>
<evidence type="ECO:0000313" key="2">
    <source>
        <dbReference type="EMBL" id="KAK9993769.1"/>
    </source>
</evidence>
<organism evidence="2 3">
    <name type="scientific">Lithocarpus litseifolius</name>
    <dbReference type="NCBI Taxonomy" id="425828"/>
    <lineage>
        <taxon>Eukaryota</taxon>
        <taxon>Viridiplantae</taxon>
        <taxon>Streptophyta</taxon>
        <taxon>Embryophyta</taxon>
        <taxon>Tracheophyta</taxon>
        <taxon>Spermatophyta</taxon>
        <taxon>Magnoliopsida</taxon>
        <taxon>eudicotyledons</taxon>
        <taxon>Gunneridae</taxon>
        <taxon>Pentapetalae</taxon>
        <taxon>rosids</taxon>
        <taxon>fabids</taxon>
        <taxon>Fagales</taxon>
        <taxon>Fagaceae</taxon>
        <taxon>Lithocarpus</taxon>
    </lineage>
</organism>
<feature type="region of interest" description="Disordered" evidence="1">
    <location>
        <begin position="1"/>
        <end position="58"/>
    </location>
</feature>
<evidence type="ECO:0000256" key="1">
    <source>
        <dbReference type="SAM" id="MobiDB-lite"/>
    </source>
</evidence>
<name>A0AAW2CA79_9ROSI</name>
<dbReference type="Proteomes" id="UP001459277">
    <property type="component" value="Unassembled WGS sequence"/>
</dbReference>
<comment type="caution">
    <text evidence="2">The sequence shown here is derived from an EMBL/GenBank/DDBJ whole genome shotgun (WGS) entry which is preliminary data.</text>
</comment>
<feature type="compositionally biased region" description="Acidic residues" evidence="1">
    <location>
        <begin position="47"/>
        <end position="56"/>
    </location>
</feature>
<dbReference type="AlphaFoldDB" id="A0AAW2CA79"/>
<proteinExistence type="predicted"/>
<dbReference type="EMBL" id="JAZDWU010000008">
    <property type="protein sequence ID" value="KAK9993769.1"/>
    <property type="molecule type" value="Genomic_DNA"/>
</dbReference>
<sequence length="122" mass="13732">MGLTPTKSNAKRSKDELMPMLQPQQQQQQQNAANQTANSTSTSAGTDGDDDDDEPIQDLWEPFSKDQIINLLCEAADKHHDVADQIRKVADEDPAHRKIFVHGLSWDTIAEPLTAEFKEWVF</sequence>
<protein>
    <submittedName>
        <fullName evidence="2">Uncharacterized protein</fullName>
    </submittedName>
</protein>
<gene>
    <name evidence="2" type="ORF">SO802_023472</name>
</gene>
<evidence type="ECO:0000313" key="3">
    <source>
        <dbReference type="Proteomes" id="UP001459277"/>
    </source>
</evidence>